<accession>A0A1Z1MUQ8</accession>
<evidence type="ECO:0000259" key="1">
    <source>
        <dbReference type="PROSITE" id="PS51063"/>
    </source>
</evidence>
<keyword evidence="2" id="KW-0934">Plastid</keyword>
<evidence type="ECO:0000313" key="2">
    <source>
        <dbReference type="EMBL" id="ARW69414.1"/>
    </source>
</evidence>
<dbReference type="InterPro" id="IPR014710">
    <property type="entry name" value="RmlC-like_jellyroll"/>
</dbReference>
<gene>
    <name evidence="2" type="primary">ntcA</name>
</gene>
<reference evidence="2" key="1">
    <citation type="journal article" date="2017" name="J. Phycol.">
        <title>Analysis of chloroplast genomes and a supermatrix inform reclassification of the Rhodomelaceae (Rhodophyta).</title>
        <authorList>
            <person name="Diaz-Tapia P."/>
            <person name="Maggs C.A."/>
            <person name="West J.A."/>
            <person name="Verbruggen H."/>
        </authorList>
    </citation>
    <scope>NUCLEOTIDE SEQUENCE</scope>
    <source>
        <strain evidence="2">PD1760</strain>
    </source>
</reference>
<feature type="domain" description="HTH crp-type" evidence="1">
    <location>
        <begin position="131"/>
        <end position="205"/>
    </location>
</feature>
<keyword evidence="2" id="KW-0150">Chloroplast</keyword>
<protein>
    <submittedName>
        <fullName evidence="2">Global nitrogen transcriptional regulator</fullName>
    </submittedName>
</protein>
<proteinExistence type="predicted"/>
<dbReference type="PROSITE" id="PS51063">
    <property type="entry name" value="HTH_CRP_2"/>
    <property type="match status" value="1"/>
</dbReference>
<dbReference type="Gene3D" id="2.60.120.10">
    <property type="entry name" value="Jelly Rolls"/>
    <property type="match status" value="1"/>
</dbReference>
<sequence>MKWIKYLTINKIPYHIYKIKKKDSIILTNVENENNNLLIILCGILYITKVFPNKELLPVAILEKNEIFSQNRKNKDIYYKLTSLETTYVLSIEEHKVKMSNSYISKDINILKSHQKTVYKYELNNEIISQRYTKDRIIQLILIICLQFGKIKNKQLLIPFKLSQKNIAILSGTNKSSVNKTIKKMRTMKILRNVDKKTIYINNLLNLSLK</sequence>
<dbReference type="EMBL" id="MF101456">
    <property type="protein sequence ID" value="ARW69414.1"/>
    <property type="molecule type" value="Genomic_DNA"/>
</dbReference>
<organism evidence="2">
    <name type="scientific">Polysiphonia sp</name>
    <dbReference type="NCBI Taxonomy" id="1967842"/>
    <lineage>
        <taxon>Eukaryota</taxon>
        <taxon>Rhodophyta</taxon>
        <taxon>Florideophyceae</taxon>
        <taxon>Rhodymeniophycidae</taxon>
        <taxon>Ceramiales</taxon>
        <taxon>Rhodomelaceae</taxon>
        <taxon>Polysiphonioideae</taxon>
        <taxon>Polysiphonia</taxon>
    </lineage>
</organism>
<dbReference type="InterPro" id="IPR036390">
    <property type="entry name" value="WH_DNA-bd_sf"/>
</dbReference>
<dbReference type="SUPFAM" id="SSF46785">
    <property type="entry name" value="Winged helix' DNA-binding domain"/>
    <property type="match status" value="1"/>
</dbReference>
<geneLocation type="chloroplast" evidence="2"/>
<dbReference type="AlphaFoldDB" id="A0A1Z1MUQ8"/>
<name>A0A1Z1MUQ8_9FLOR</name>
<dbReference type="InterPro" id="IPR012318">
    <property type="entry name" value="HTH_CRP"/>
</dbReference>
<dbReference type="GO" id="GO:0003677">
    <property type="term" value="F:DNA binding"/>
    <property type="evidence" value="ECO:0007669"/>
    <property type="project" value="InterPro"/>
</dbReference>
<dbReference type="GO" id="GO:0006355">
    <property type="term" value="P:regulation of DNA-templated transcription"/>
    <property type="evidence" value="ECO:0007669"/>
    <property type="project" value="InterPro"/>
</dbReference>